<accession>A0AAU9E7W8</accession>
<comment type="similarity">
    <text evidence="1 4">Belongs to the DegT/DnrJ/EryC1 family.</text>
</comment>
<feature type="modified residue" description="N6-(pyridoxal phosphate)lysine" evidence="3">
    <location>
        <position position="182"/>
    </location>
</feature>
<dbReference type="InterPro" id="IPR015422">
    <property type="entry name" value="PyrdxlP-dep_Trfase_small"/>
</dbReference>
<dbReference type="GO" id="GO:0030170">
    <property type="term" value="F:pyridoxal phosphate binding"/>
    <property type="evidence" value="ECO:0007669"/>
    <property type="project" value="TreeGrafter"/>
</dbReference>
<evidence type="ECO:0000313" key="6">
    <source>
        <dbReference type="Proteomes" id="UP001366166"/>
    </source>
</evidence>
<dbReference type="RefSeq" id="WP_338604723.1">
    <property type="nucleotide sequence ID" value="NZ_AP028679.1"/>
</dbReference>
<feature type="active site" description="Proton acceptor" evidence="2">
    <location>
        <position position="182"/>
    </location>
</feature>
<gene>
    <name evidence="5" type="ORF">FAK_03040</name>
</gene>
<dbReference type="KEGG" id="dmp:FAK_03040"/>
<sequence>MIRVSQPTTGPEELAALERGLEMAYFGHAANVVELEKALGEFLGAAERPVVCVNSGTAALHLALACLDLMPGDEVLVPSLTFVASLQAITAVGAKPVLCEVREENLLLDLADAERRRTARTKAVMPVHYAGNPGDLEGLHAWAGERGLRVVEDAAHAFGSSVGGRKVGALGDLTCFSFDSLKNITCGEGGALVCPDAETARRAGLMRGLGMQRPQASLGGPPSRSTYDVVCQGWRLHMSNLNALVGLEQLKKAPAFFARRQAIARRYDQALGGQHGLARLPLDYQRVVPFIYTLRVLDGRRAGLIEHLRSQDIETAVNYPPNHLHSLYQGLGGAPLPITEKLGEEILSLPLHCALSDEQVEYVIDKVGEFLA</sequence>
<protein>
    <submittedName>
        <fullName evidence="5">Aminotransferase</fullName>
    </submittedName>
</protein>
<evidence type="ECO:0000313" key="5">
    <source>
        <dbReference type="EMBL" id="BEQ13238.1"/>
    </source>
</evidence>
<evidence type="ECO:0000256" key="1">
    <source>
        <dbReference type="ARBA" id="ARBA00037999"/>
    </source>
</evidence>
<dbReference type="PIRSF" id="PIRSF000390">
    <property type="entry name" value="PLP_StrS"/>
    <property type="match status" value="1"/>
</dbReference>
<organism evidence="5 6">
    <name type="scientific">Desulfoferula mesophila</name>
    <dbReference type="NCBI Taxonomy" id="3058419"/>
    <lineage>
        <taxon>Bacteria</taxon>
        <taxon>Pseudomonadati</taxon>
        <taxon>Thermodesulfobacteriota</taxon>
        <taxon>Desulfarculia</taxon>
        <taxon>Desulfarculales</taxon>
        <taxon>Desulfarculaceae</taxon>
        <taxon>Desulfoferula</taxon>
    </lineage>
</organism>
<dbReference type="InterPro" id="IPR015424">
    <property type="entry name" value="PyrdxlP-dep_Trfase"/>
</dbReference>
<evidence type="ECO:0000256" key="2">
    <source>
        <dbReference type="PIRSR" id="PIRSR000390-1"/>
    </source>
</evidence>
<evidence type="ECO:0000256" key="4">
    <source>
        <dbReference type="RuleBase" id="RU004508"/>
    </source>
</evidence>
<dbReference type="InterPro" id="IPR015421">
    <property type="entry name" value="PyrdxlP-dep_Trfase_major"/>
</dbReference>
<evidence type="ECO:0000256" key="3">
    <source>
        <dbReference type="PIRSR" id="PIRSR000390-2"/>
    </source>
</evidence>
<reference evidence="6" key="1">
    <citation type="journal article" date="2023" name="Arch. Microbiol.">
        <title>Desulfoferula mesophilus gen. nov. sp. nov., a mesophilic sulfate-reducing bacterium isolated from a brackish lake sediment.</title>
        <authorList>
            <person name="Watanabe T."/>
            <person name="Yabe T."/>
            <person name="Tsuji J.M."/>
            <person name="Fukui M."/>
        </authorList>
    </citation>
    <scope>NUCLEOTIDE SEQUENCE [LARGE SCALE GENOMIC DNA]</scope>
    <source>
        <strain evidence="6">12FAK</strain>
    </source>
</reference>
<dbReference type="SUPFAM" id="SSF53383">
    <property type="entry name" value="PLP-dependent transferases"/>
    <property type="match status" value="1"/>
</dbReference>
<name>A0AAU9E7W8_9BACT</name>
<dbReference type="GO" id="GO:0008483">
    <property type="term" value="F:transaminase activity"/>
    <property type="evidence" value="ECO:0007669"/>
    <property type="project" value="UniProtKB-KW"/>
</dbReference>
<dbReference type="Gene3D" id="3.40.640.10">
    <property type="entry name" value="Type I PLP-dependent aspartate aminotransferase-like (Major domain)"/>
    <property type="match status" value="1"/>
</dbReference>
<dbReference type="AlphaFoldDB" id="A0AAU9E7W8"/>
<dbReference type="EMBL" id="AP028679">
    <property type="protein sequence ID" value="BEQ13238.1"/>
    <property type="molecule type" value="Genomic_DNA"/>
</dbReference>
<dbReference type="Gene3D" id="3.90.1150.10">
    <property type="entry name" value="Aspartate Aminotransferase, domain 1"/>
    <property type="match status" value="1"/>
</dbReference>
<keyword evidence="6" id="KW-1185">Reference proteome</keyword>
<dbReference type="PANTHER" id="PTHR30244:SF34">
    <property type="entry name" value="DTDP-4-AMINO-4,6-DIDEOXYGALACTOSE TRANSAMINASE"/>
    <property type="match status" value="1"/>
</dbReference>
<dbReference type="PANTHER" id="PTHR30244">
    <property type="entry name" value="TRANSAMINASE"/>
    <property type="match status" value="1"/>
</dbReference>
<dbReference type="InterPro" id="IPR000653">
    <property type="entry name" value="DegT/StrS_aminotransferase"/>
</dbReference>
<keyword evidence="3 4" id="KW-0663">Pyridoxal phosphate</keyword>
<dbReference type="Pfam" id="PF01041">
    <property type="entry name" value="DegT_DnrJ_EryC1"/>
    <property type="match status" value="1"/>
</dbReference>
<keyword evidence="5" id="KW-0032">Aminotransferase</keyword>
<dbReference type="CDD" id="cd00616">
    <property type="entry name" value="AHBA_syn"/>
    <property type="match status" value="1"/>
</dbReference>
<keyword evidence="5" id="KW-0808">Transferase</keyword>
<dbReference type="Proteomes" id="UP001366166">
    <property type="component" value="Chromosome"/>
</dbReference>
<proteinExistence type="inferred from homology"/>
<dbReference type="GO" id="GO:0000271">
    <property type="term" value="P:polysaccharide biosynthetic process"/>
    <property type="evidence" value="ECO:0007669"/>
    <property type="project" value="TreeGrafter"/>
</dbReference>